<name>A0A486XS00_9GAMM</name>
<dbReference type="AlphaFoldDB" id="A0A486XS00"/>
<sequence>MHMASHLALLHKNYPNEANIWQQHKQSMHSEGQLYLQL</sequence>
<reference evidence="1" key="1">
    <citation type="submission" date="2019-04" db="EMBL/GenBank/DDBJ databases">
        <authorList>
            <person name="Brambilla D."/>
        </authorList>
    </citation>
    <scope>NUCLEOTIDE SEQUENCE</scope>
    <source>
        <strain evidence="1">BAL1</strain>
    </source>
</reference>
<evidence type="ECO:0000313" key="1">
    <source>
        <dbReference type="EMBL" id="VHO05049.1"/>
    </source>
</evidence>
<gene>
    <name evidence="1" type="ORF">BAL341_2251</name>
</gene>
<dbReference type="EMBL" id="CAAJGR010000119">
    <property type="protein sequence ID" value="VHO05049.1"/>
    <property type="molecule type" value="Genomic_DNA"/>
</dbReference>
<organism evidence="1">
    <name type="scientific">Rheinheimera sp. BAL341</name>
    <dbReference type="NCBI Taxonomy" id="1708203"/>
    <lineage>
        <taxon>Bacteria</taxon>
        <taxon>Pseudomonadati</taxon>
        <taxon>Pseudomonadota</taxon>
        <taxon>Gammaproteobacteria</taxon>
        <taxon>Chromatiales</taxon>
        <taxon>Chromatiaceae</taxon>
        <taxon>Rheinheimera</taxon>
    </lineage>
</organism>
<protein>
    <submittedName>
        <fullName evidence="1">Uncharacterized protein</fullName>
    </submittedName>
</protein>
<accession>A0A486XS00</accession>
<proteinExistence type="predicted"/>